<dbReference type="PIRSF" id="PIRSF011789">
    <property type="entry name" value="tRNA_splic_SEN2"/>
    <property type="match status" value="1"/>
</dbReference>
<evidence type="ECO:0000259" key="7">
    <source>
        <dbReference type="Pfam" id="PF01974"/>
    </source>
</evidence>
<dbReference type="GO" id="GO:0000214">
    <property type="term" value="C:tRNA-intron endonuclease complex"/>
    <property type="evidence" value="ECO:0007669"/>
    <property type="project" value="UniProtKB-UniRule"/>
</dbReference>
<dbReference type="InterPro" id="IPR011856">
    <property type="entry name" value="tRNA_endonuc-like_dom_sf"/>
</dbReference>
<dbReference type="PANTHER" id="PTHR21227">
    <property type="entry name" value="TRNA-SPLICING ENDONUCLEASE SUBUNIT SEN2"/>
    <property type="match status" value="1"/>
</dbReference>
<keyword evidence="8" id="KW-0378">Hydrolase</keyword>
<dbReference type="Pfam" id="PF01974">
    <property type="entry name" value="tRNA_int_endo"/>
    <property type="match status" value="1"/>
</dbReference>
<dbReference type="GO" id="GO:0005737">
    <property type="term" value="C:cytoplasm"/>
    <property type="evidence" value="ECO:0007669"/>
    <property type="project" value="TreeGrafter"/>
</dbReference>
<keyword evidence="8" id="KW-0540">Nuclease</keyword>
<dbReference type="CDD" id="cd22363">
    <property type="entry name" value="tRNA-intron_lyase_C"/>
    <property type="match status" value="1"/>
</dbReference>
<feature type="compositionally biased region" description="Basic and acidic residues" evidence="6">
    <location>
        <begin position="11"/>
        <end position="21"/>
    </location>
</feature>
<keyword evidence="2 4" id="KW-0819">tRNA processing</keyword>
<keyword evidence="8" id="KW-0255">Endonuclease</keyword>
<dbReference type="EMBL" id="FWEW01001957">
    <property type="protein sequence ID" value="SLM37861.1"/>
    <property type="molecule type" value="Genomic_DNA"/>
</dbReference>
<feature type="domain" description="tRNA intron endonuclease catalytic" evidence="7">
    <location>
        <begin position="334"/>
        <end position="428"/>
    </location>
</feature>
<dbReference type="GO" id="GO:0003676">
    <property type="term" value="F:nucleic acid binding"/>
    <property type="evidence" value="ECO:0007669"/>
    <property type="project" value="InterPro"/>
</dbReference>
<evidence type="ECO:0000256" key="1">
    <source>
        <dbReference type="ARBA" id="ARBA00008078"/>
    </source>
</evidence>
<accession>A0A1W5D494</accession>
<dbReference type="InterPro" id="IPR016589">
    <property type="entry name" value="tRNA_splic_SEN2"/>
</dbReference>
<dbReference type="Proteomes" id="UP000192927">
    <property type="component" value="Unassembled WGS sequence"/>
</dbReference>
<feature type="active site" evidence="5">
    <location>
        <position position="364"/>
    </location>
</feature>
<evidence type="ECO:0000256" key="6">
    <source>
        <dbReference type="SAM" id="MobiDB-lite"/>
    </source>
</evidence>
<feature type="compositionally biased region" description="Polar residues" evidence="6">
    <location>
        <begin position="206"/>
        <end position="217"/>
    </location>
</feature>
<feature type="active site" evidence="5">
    <location>
        <position position="421"/>
    </location>
</feature>
<proteinExistence type="inferred from homology"/>
<feature type="region of interest" description="Disordered" evidence="6">
    <location>
        <begin position="134"/>
        <end position="257"/>
    </location>
</feature>
<dbReference type="GO" id="GO:0000213">
    <property type="term" value="F:tRNA-intron lyase activity"/>
    <property type="evidence" value="ECO:0007669"/>
    <property type="project" value="UniProtKB-UniRule"/>
</dbReference>
<dbReference type="PANTHER" id="PTHR21227:SF0">
    <property type="entry name" value="TRNA-SPLICING ENDONUCLEASE SUBUNIT SEN2"/>
    <property type="match status" value="1"/>
</dbReference>
<feature type="compositionally biased region" description="Polar residues" evidence="6">
    <location>
        <begin position="165"/>
        <end position="176"/>
    </location>
</feature>
<evidence type="ECO:0000256" key="5">
    <source>
        <dbReference type="PIRSR" id="PIRSR011789-1"/>
    </source>
</evidence>
<feature type="compositionally biased region" description="Basic and acidic residues" evidence="6">
    <location>
        <begin position="143"/>
        <end position="164"/>
    </location>
</feature>
<evidence type="ECO:0000256" key="3">
    <source>
        <dbReference type="ARBA" id="ARBA00023239"/>
    </source>
</evidence>
<evidence type="ECO:0000256" key="2">
    <source>
        <dbReference type="ARBA" id="ARBA00022694"/>
    </source>
</evidence>
<name>A0A1W5D494_9LECA</name>
<dbReference type="FunFam" id="3.40.1350.10:FF:000007">
    <property type="entry name" value="tRNA-splicing endonuclease subunit Sen2"/>
    <property type="match status" value="1"/>
</dbReference>
<evidence type="ECO:0000313" key="9">
    <source>
        <dbReference type="Proteomes" id="UP000192927"/>
    </source>
</evidence>
<dbReference type="AlphaFoldDB" id="A0A1W5D494"/>
<keyword evidence="3 4" id="KW-0456">Lyase</keyword>
<feature type="compositionally biased region" description="Basic and acidic residues" evidence="6">
    <location>
        <begin position="187"/>
        <end position="205"/>
    </location>
</feature>
<dbReference type="InterPro" id="IPR036167">
    <property type="entry name" value="tRNA_intron_Endo_cat-like_sf"/>
</dbReference>
<evidence type="ECO:0000313" key="8">
    <source>
        <dbReference type="EMBL" id="SLM37861.1"/>
    </source>
</evidence>
<comment type="similarity">
    <text evidence="1 4">Belongs to the tRNA-intron endonuclease family.</text>
</comment>
<dbReference type="EC" id="4.6.1.16" evidence="4"/>
<sequence length="484" mass="54900">MKVIDHPFTLSDHHQSAEKQKRAPRPNYNQIHALPLPLNTYPLPPLVPHNPLSLLQIACTFITQLLATPHSHPSTLYQAYFSPETRSVHVVDEDAIRALWERGFFGKGSLSRSEPSWLDREKRRRGLLIGETSEEATRRRREERKEFKKERARKEREIIEEKLQQENNHGVSSQKSLVPELSGGILETDHVDGTRKATETPKDTSNDSPTGHVSQLPTAPKGGSNLVASDKKPEASQNGKFGSGADSGMTRAKGEPLAAPASLTDLGAEQINNQEHLQLSLEEAFFLAYGLGVLEVRNQPSQEVISTASLFSLFRQHSYFPPASMDTLQPDDPFLTSYIVYHHFRSLGWVVRPGVKFAVDYLLYNRGPVFSHAEFAVIILPSYSAPYWASTSERRLESRKQKSRSWWWLHCVNRVQNQVRKSLVLVYVEIPPPSSLKSSVTFLVTPELADNACLPSSTDISQWLRRYRIREITLKRWIPNRSRD</sequence>
<dbReference type="InterPro" id="IPR006677">
    <property type="entry name" value="tRNA_intron_Endonuc_cat-like"/>
</dbReference>
<reference evidence="9" key="1">
    <citation type="submission" date="2017-03" db="EMBL/GenBank/DDBJ databases">
        <authorList>
            <person name="Sharma R."/>
            <person name="Thines M."/>
        </authorList>
    </citation>
    <scope>NUCLEOTIDE SEQUENCE [LARGE SCALE GENOMIC DNA]</scope>
</reference>
<dbReference type="Gene3D" id="3.40.1350.10">
    <property type="match status" value="1"/>
</dbReference>
<organism evidence="8 9">
    <name type="scientific">Lasallia pustulata</name>
    <dbReference type="NCBI Taxonomy" id="136370"/>
    <lineage>
        <taxon>Eukaryota</taxon>
        <taxon>Fungi</taxon>
        <taxon>Dikarya</taxon>
        <taxon>Ascomycota</taxon>
        <taxon>Pezizomycotina</taxon>
        <taxon>Lecanoromycetes</taxon>
        <taxon>OSLEUM clade</taxon>
        <taxon>Umbilicariomycetidae</taxon>
        <taxon>Umbilicariales</taxon>
        <taxon>Umbilicariaceae</taxon>
        <taxon>Lasallia</taxon>
    </lineage>
</organism>
<evidence type="ECO:0000256" key="4">
    <source>
        <dbReference type="PIRNR" id="PIRNR011789"/>
    </source>
</evidence>
<feature type="region of interest" description="Disordered" evidence="6">
    <location>
        <begin position="1"/>
        <end position="26"/>
    </location>
</feature>
<protein>
    <recommendedName>
        <fullName evidence="4">tRNA-splicing endonuclease subunit Sen2</fullName>
        <ecNumber evidence="4">4.6.1.16</ecNumber>
    </recommendedName>
</protein>
<dbReference type="SUPFAM" id="SSF53032">
    <property type="entry name" value="tRNA-intron endonuclease catalytic domain-like"/>
    <property type="match status" value="1"/>
</dbReference>
<dbReference type="GO" id="GO:0000379">
    <property type="term" value="P:tRNA-type intron splice site recognition and cleavage"/>
    <property type="evidence" value="ECO:0007669"/>
    <property type="project" value="TreeGrafter"/>
</dbReference>
<comment type="function">
    <text evidence="4">Constitutes one of the two catalytic subunit of the tRNA-splicing endonuclease complex, a complex responsible for identification and cleavage of the splice sites in pre-tRNA. It cleaves pre-tRNA at the 5'- and 3'-splice sites to release the intron. The products are an intron and two tRNA half-molecules bearing 2',3'-cyclic phosphate and 5'-OH termini. There are no conserved sequences at the splice sites, but the intron is invariably located at the same site in the gene, placing the splice sites an invariant distance from the constant structural features of the tRNA body.</text>
</comment>
<feature type="active site" evidence="5">
    <location>
        <position position="372"/>
    </location>
</feature>
<dbReference type="InterPro" id="IPR006676">
    <property type="entry name" value="tRNA_splic"/>
</dbReference>
<keyword evidence="9" id="KW-1185">Reference proteome</keyword>